<dbReference type="PANTHER" id="PTHR43788">
    <property type="entry name" value="DNA2/NAM7 HELICASE FAMILY MEMBER"/>
    <property type="match status" value="1"/>
</dbReference>
<proteinExistence type="inferred from homology"/>
<feature type="coiled-coil region" evidence="6">
    <location>
        <begin position="378"/>
        <end position="426"/>
    </location>
</feature>
<dbReference type="RefSeq" id="WP_011319978.1">
    <property type="nucleotide sequence ID" value="NZ_JACKZP010000037.1"/>
</dbReference>
<dbReference type="EMBL" id="JACKZP010000037">
    <property type="protein sequence ID" value="MBC1302572.1"/>
    <property type="molecule type" value="Genomic_DNA"/>
</dbReference>
<dbReference type="InterPro" id="IPR050534">
    <property type="entry name" value="Coronavir_polyprotein_1ab"/>
</dbReference>
<keyword evidence="10" id="KW-1185">Reference proteome</keyword>
<dbReference type="InterPro" id="IPR027417">
    <property type="entry name" value="P-loop_NTPase"/>
</dbReference>
<reference evidence="9 10" key="1">
    <citation type="submission" date="2019-11" db="EMBL/GenBank/DDBJ databases">
        <title>Comparison of genomes from free-living endosymbiotic cyanobacteria isolated from Azolla.</title>
        <authorList>
            <person name="Thiel T."/>
            <person name="Pratte B."/>
        </authorList>
    </citation>
    <scope>NUCLEOTIDE SEQUENCE [LARGE SCALE GENOMIC DNA]</scope>
    <source>
        <strain evidence="9 10">N2B</strain>
    </source>
</reference>
<keyword evidence="3" id="KW-0378">Hydrolase</keyword>
<comment type="similarity">
    <text evidence="1">Belongs to the DNA2/NAM7 helicase family.</text>
</comment>
<evidence type="ECO:0000256" key="1">
    <source>
        <dbReference type="ARBA" id="ARBA00007913"/>
    </source>
</evidence>
<dbReference type="InterPro" id="IPR047187">
    <property type="entry name" value="SF1_C_Upf1"/>
</dbReference>
<evidence type="ECO:0000313" key="9">
    <source>
        <dbReference type="EMBL" id="MBC1302572.1"/>
    </source>
</evidence>
<evidence type="ECO:0000313" key="10">
    <source>
        <dbReference type="Proteomes" id="UP000570851"/>
    </source>
</evidence>
<evidence type="ECO:0000256" key="6">
    <source>
        <dbReference type="SAM" id="Coils"/>
    </source>
</evidence>
<feature type="domain" description="DNA2/NAM7 helicase helicase" evidence="7">
    <location>
        <begin position="533"/>
        <end position="701"/>
    </location>
</feature>
<dbReference type="SUPFAM" id="SSF56024">
    <property type="entry name" value="Phospholipase D/nuclease"/>
    <property type="match status" value="1"/>
</dbReference>
<dbReference type="Gene3D" id="3.40.50.300">
    <property type="entry name" value="P-loop containing nucleotide triphosphate hydrolases"/>
    <property type="match status" value="3"/>
</dbReference>
<dbReference type="CDD" id="cd18808">
    <property type="entry name" value="SF1_C_Upf1"/>
    <property type="match status" value="1"/>
</dbReference>
<keyword evidence="5" id="KW-0067">ATP-binding</keyword>
<dbReference type="PANTHER" id="PTHR43788:SF8">
    <property type="entry name" value="DNA-BINDING PROTEIN SMUBP-2"/>
    <property type="match status" value="1"/>
</dbReference>
<keyword evidence="6" id="KW-0175">Coiled coil</keyword>
<feature type="domain" description="DNA2/NAM7 helicase helicase" evidence="7">
    <location>
        <begin position="240"/>
        <end position="428"/>
    </location>
</feature>
<dbReference type="InterPro" id="IPR041679">
    <property type="entry name" value="DNA2/NAM7-like_C"/>
</dbReference>
<dbReference type="Gene3D" id="3.30.870.10">
    <property type="entry name" value="Endonuclease Chain A"/>
    <property type="match status" value="1"/>
</dbReference>
<dbReference type="InterPro" id="IPR041677">
    <property type="entry name" value="DNA2/NAM7_AAA_11"/>
</dbReference>
<organism evidence="9 10">
    <name type="scientific">Trichormus variabilis N2B</name>
    <dbReference type="NCBI Taxonomy" id="2681315"/>
    <lineage>
        <taxon>Bacteria</taxon>
        <taxon>Bacillati</taxon>
        <taxon>Cyanobacteriota</taxon>
        <taxon>Cyanophyceae</taxon>
        <taxon>Nostocales</taxon>
        <taxon>Nostocaceae</taxon>
        <taxon>Trichormus</taxon>
    </lineage>
</organism>
<keyword evidence="4 9" id="KW-0347">Helicase</keyword>
<protein>
    <submittedName>
        <fullName evidence="9">DNA/RNA helicase</fullName>
    </submittedName>
</protein>
<dbReference type="GO" id="GO:0004386">
    <property type="term" value="F:helicase activity"/>
    <property type="evidence" value="ECO:0007669"/>
    <property type="project" value="UniProtKB-KW"/>
</dbReference>
<name>A0ABR6S837_ANAVA</name>
<evidence type="ECO:0000256" key="3">
    <source>
        <dbReference type="ARBA" id="ARBA00022801"/>
    </source>
</evidence>
<gene>
    <name evidence="9" type="ORF">GNE12_11675</name>
</gene>
<comment type="caution">
    <text evidence="9">The sequence shown here is derived from an EMBL/GenBank/DDBJ whole genome shotgun (WGS) entry which is preliminary data.</text>
</comment>
<evidence type="ECO:0000256" key="5">
    <source>
        <dbReference type="ARBA" id="ARBA00022840"/>
    </source>
</evidence>
<dbReference type="SUPFAM" id="SSF52540">
    <property type="entry name" value="P-loop containing nucleoside triphosphate hydrolases"/>
    <property type="match status" value="1"/>
</dbReference>
<sequence length="1132" mass="129578">MNRASKVEAILNAWLEFMALVDLNNAKIPGNEAVLSGVELDGNLVKINQSNFAEIKRQVSEETGQEDSIWVLSFPQLSTVNQGKSEYYPLFSLDVTSILKGEYQEDGWNLDNLELVEAGENLATFLKLDDEQREQLNSQDGFAQFLKSTFGIEFDTYESWMNQLQLHPYNYNIKRKPYLFKFTGSNFHINLKPDLKNIKSSAKNCLKSKHPAYEYLFGKPQLPAHKVTYTGAFPTHPPTDSQLQALKHSQTEPITAVQGPPGSGKTTLILHVIAQQVVKRALTLLETKEDINNLTVVSSTVNKAVENVIEKLDEYLKEKPLEDKFFYLKGGSKINIKAEGGAKDAIQLAITELLDKQSFDENIYNSLAEETKTIVANLKTQENNYLNLRRQRDADEIQQPQLQRKIQQIELEIESLKITQVQSERKVQELDLYEKLPIDVYKKIQIIFDNAKSNLPESNLPWWRKIILLLTRGTEKQILKKTASKCEEYILKTVDTPFPVKNPKTRSILLEQLSFINTRIERAEELQRVKNKLIEVSENIYILNNKLNSITSELASLEIRLEIKLKNFYDYFHVDYHEENKRLFELSRQLLKQEALRNKEDVKKSLTAYSNFITGTERTRRYFSQNSEKLEENLKAISLIFPVITSTLLSVKNMLPCVTNCVDRIIVDEAGMIPQHQTFPLLFRCRNAIIVGDPLQIEPIINLTNQRRKQYHDSAFIERGLSELDYHLYSPEETELATTYHRAAGVSGEDGDTGQGIKLVEHYRCQPSIIQFCDRIVGYGLQVKTKPVSSLLTTNLVAYHVEGSIDKDNVNTEEEAVVSEVIKHLISQGYSPEDIGVISPFSIHAQALRRNLPKQKELSGLQKEAIGTIHQFQGSQKRVIILSTKVCRPQDNRSCDWLNSKPNLLNVAVSRAEELFILVGNLYRLEKAQGYTRKLVEHIREHGEIFEYKSKDDFPEQRTGATLVLDCDHLDILKTAIDEADEEITIVTPWIRGLHNNSEPERFAREIVSALQRGVKIAVIYGYMGADGIDNNDIKAENHLRKLVPQYPGLTLHSLGKEQYKRSKGTNQRILICDSKFAVVGSWNWLSHLYRDYCIKNRGNTKAQIRQETSIKILESTLISEIKNQVKKYLKF</sequence>
<evidence type="ECO:0000256" key="2">
    <source>
        <dbReference type="ARBA" id="ARBA00022741"/>
    </source>
</evidence>
<keyword evidence="2" id="KW-0547">Nucleotide-binding</keyword>
<evidence type="ECO:0000259" key="8">
    <source>
        <dbReference type="Pfam" id="PF13087"/>
    </source>
</evidence>
<evidence type="ECO:0000259" key="7">
    <source>
        <dbReference type="Pfam" id="PF13086"/>
    </source>
</evidence>
<accession>A0ABR6S837</accession>
<dbReference type="Proteomes" id="UP000570851">
    <property type="component" value="Unassembled WGS sequence"/>
</dbReference>
<evidence type="ECO:0000256" key="4">
    <source>
        <dbReference type="ARBA" id="ARBA00022806"/>
    </source>
</evidence>
<dbReference type="GeneID" id="58726030"/>
<dbReference type="Pfam" id="PF13086">
    <property type="entry name" value="AAA_11"/>
    <property type="match status" value="2"/>
</dbReference>
<feature type="domain" description="DNA2/NAM7 helicase-like C-terminal" evidence="8">
    <location>
        <begin position="796"/>
        <end position="921"/>
    </location>
</feature>
<dbReference type="Pfam" id="PF13087">
    <property type="entry name" value="AAA_12"/>
    <property type="match status" value="1"/>
</dbReference>